<sequence length="600" mass="64480">MCVDLLASVSIDRRSHLRGMRLRLGSFIVMPPFLHAPPPLSAPFSVKVVREDLENDIRPASLADCRRHVLGVHARISQDLLTLCCQASRISKESGYKLYADSALLALSEQYKSRNQRPLPPAPLRTASMVPVTSSSGVGKFDALPTGSSPSMGAGHFASHSSGGVSGGGAVFPGLEESSPVVASPTCRAQLARSSRLPGSGYLAGGYGDGGERDGQEEREEEEREEEEEEEEEEEDEEEEEGEGEEDSSTLQADEEEETAVAGDRRTTGRDAKRKESEGDGNGNGNGESVAEAELDDGEGSDRAGGDKSAGMDIAASGSLSGHDSSLLHAQLGLPTHWRLDRVVNLPYSRPHIMGVHAHVPERFKTAAMSASRLNRENYALFPDDQLLMFANHGWRGGAPLLPTGSLVSGHLAPLRQLDAAQHESAAPTATMCHLGNGASGGELRSGRRRARELVAEAALLDGETAAISFLGDAVKRRRQHMLSDCVKPEASGKLSLADLSPATGRIDGEEDYPLSEEGQTERLDEREARRRVTGRDEEADEDEDEDEEEEEEGDGEEEEEEEEEERKTEADGKGQGKYEENGGSTAASPLSRPPILVTL</sequence>
<feature type="compositionally biased region" description="Acidic residues" evidence="1">
    <location>
        <begin position="538"/>
        <end position="565"/>
    </location>
</feature>
<evidence type="ECO:0000313" key="3">
    <source>
        <dbReference type="Proteomes" id="UP000784294"/>
    </source>
</evidence>
<reference evidence="2" key="1">
    <citation type="submission" date="2018-11" db="EMBL/GenBank/DDBJ databases">
        <authorList>
            <consortium name="Pathogen Informatics"/>
        </authorList>
    </citation>
    <scope>NUCLEOTIDE SEQUENCE</scope>
</reference>
<name>A0A3S5BW46_9PLAT</name>
<gene>
    <name evidence="2" type="ORF">PXEA_LOCUS36269</name>
</gene>
<feature type="compositionally biased region" description="Basic and acidic residues" evidence="1">
    <location>
        <begin position="263"/>
        <end position="278"/>
    </location>
</feature>
<comment type="caution">
    <text evidence="2">The sequence shown here is derived from an EMBL/GenBank/DDBJ whole genome shotgun (WGS) entry which is preliminary data.</text>
</comment>
<accession>A0A3S5BW46</accession>
<feature type="compositionally biased region" description="Acidic residues" evidence="1">
    <location>
        <begin position="217"/>
        <end position="259"/>
    </location>
</feature>
<dbReference type="PANTHER" id="PTHR35711:SF1">
    <property type="entry name" value="ECTODERMAL, ISOFORM F"/>
    <property type="match status" value="1"/>
</dbReference>
<feature type="region of interest" description="Disordered" evidence="1">
    <location>
        <begin position="497"/>
        <end position="600"/>
    </location>
</feature>
<evidence type="ECO:0000313" key="2">
    <source>
        <dbReference type="EMBL" id="VEL42829.1"/>
    </source>
</evidence>
<dbReference type="PANTHER" id="PTHR35711">
    <property type="entry name" value="EXPRESSED PROTEIN"/>
    <property type="match status" value="1"/>
</dbReference>
<feature type="region of interest" description="Disordered" evidence="1">
    <location>
        <begin position="191"/>
        <end position="322"/>
    </location>
</feature>
<dbReference type="OrthoDB" id="6910977at2759"/>
<proteinExistence type="predicted"/>
<keyword evidence="3" id="KW-1185">Reference proteome</keyword>
<feature type="compositionally biased region" description="Basic and acidic residues" evidence="1">
    <location>
        <begin position="520"/>
        <end position="537"/>
    </location>
</feature>
<feature type="compositionally biased region" description="Basic and acidic residues" evidence="1">
    <location>
        <begin position="566"/>
        <end position="581"/>
    </location>
</feature>
<dbReference type="AlphaFoldDB" id="A0A3S5BW46"/>
<feature type="non-terminal residue" evidence="2">
    <location>
        <position position="600"/>
    </location>
</feature>
<evidence type="ECO:0000256" key="1">
    <source>
        <dbReference type="SAM" id="MobiDB-lite"/>
    </source>
</evidence>
<dbReference type="Proteomes" id="UP000784294">
    <property type="component" value="Unassembled WGS sequence"/>
</dbReference>
<dbReference type="EMBL" id="CAAALY010276949">
    <property type="protein sequence ID" value="VEL42829.1"/>
    <property type="molecule type" value="Genomic_DNA"/>
</dbReference>
<organism evidence="2 3">
    <name type="scientific">Protopolystoma xenopodis</name>
    <dbReference type="NCBI Taxonomy" id="117903"/>
    <lineage>
        <taxon>Eukaryota</taxon>
        <taxon>Metazoa</taxon>
        <taxon>Spiralia</taxon>
        <taxon>Lophotrochozoa</taxon>
        <taxon>Platyhelminthes</taxon>
        <taxon>Monogenea</taxon>
        <taxon>Polyopisthocotylea</taxon>
        <taxon>Polystomatidea</taxon>
        <taxon>Polystomatidae</taxon>
        <taxon>Protopolystoma</taxon>
    </lineage>
</organism>
<protein>
    <submittedName>
        <fullName evidence="2">Uncharacterized protein</fullName>
    </submittedName>
</protein>